<keyword evidence="3" id="KW-1185">Reference proteome</keyword>
<name>A0A8H9L9F3_9ACTN</name>
<reference evidence="2" key="2">
    <citation type="submission" date="2020-09" db="EMBL/GenBank/DDBJ databases">
        <authorList>
            <person name="Sun Q."/>
            <person name="Zhou Y."/>
        </authorList>
    </citation>
    <scope>NUCLEOTIDE SEQUENCE</scope>
    <source>
        <strain evidence="2">CGMCC 4.7138</strain>
    </source>
</reference>
<accession>A0A8H9L9F3</accession>
<keyword evidence="1" id="KW-0472">Membrane</keyword>
<reference evidence="2" key="1">
    <citation type="journal article" date="2014" name="Int. J. Syst. Evol. Microbiol.">
        <title>Complete genome sequence of Corynebacterium casei LMG S-19264T (=DSM 44701T), isolated from a smear-ripened cheese.</title>
        <authorList>
            <consortium name="US DOE Joint Genome Institute (JGI-PGF)"/>
            <person name="Walter F."/>
            <person name="Albersmeier A."/>
            <person name="Kalinowski J."/>
            <person name="Ruckert C."/>
        </authorList>
    </citation>
    <scope>NUCLEOTIDE SEQUENCE</scope>
    <source>
        <strain evidence="2">CGMCC 4.7138</strain>
    </source>
</reference>
<evidence type="ECO:0000256" key="1">
    <source>
        <dbReference type="SAM" id="Phobius"/>
    </source>
</evidence>
<dbReference type="AlphaFoldDB" id="A0A8H9L9F3"/>
<evidence type="ECO:0000313" key="2">
    <source>
        <dbReference type="EMBL" id="GGO06551.1"/>
    </source>
</evidence>
<dbReference type="EMBL" id="BMMN01000003">
    <property type="protein sequence ID" value="GGO06551.1"/>
    <property type="molecule type" value="Genomic_DNA"/>
</dbReference>
<dbReference type="Proteomes" id="UP000653480">
    <property type="component" value="Unassembled WGS sequence"/>
</dbReference>
<comment type="caution">
    <text evidence="2">The sequence shown here is derived from an EMBL/GenBank/DDBJ whole genome shotgun (WGS) entry which is preliminary data.</text>
</comment>
<proteinExistence type="predicted"/>
<dbReference type="OrthoDB" id="3826074at2"/>
<keyword evidence="1" id="KW-1133">Transmembrane helix</keyword>
<protein>
    <submittedName>
        <fullName evidence="2">Uncharacterized protein</fullName>
    </submittedName>
</protein>
<gene>
    <name evidence="2" type="ORF">GCM10011574_19310</name>
</gene>
<sequence>MTYDRDDLHRLVAGIAPAPGPGMTPAALDLLEEIVSGPVPADRRRVRAAVTGAAGTILRSRRLVPAIVSLTAVLLAVGWLVPGAAGLGPAPASAALDIRPEGDHYVVKVRDLFAAPAMYQRELRERGLDVEVRLVPVSPASAGQVFYLDGTTDHSAITAIEKPGECARFGGCPIGFRIPVRFRGHATVYLGRAARAGERYGILESFDLEGQPFHCVDYVNKTVAQVLPLLRERGLRAEFTSYITKGPRPTAPAGWYVHGGVMVADGQALVLVNPTPNPQPRPTDAFCSDGP</sequence>
<keyword evidence="1" id="KW-0812">Transmembrane</keyword>
<evidence type="ECO:0000313" key="3">
    <source>
        <dbReference type="Proteomes" id="UP000653480"/>
    </source>
</evidence>
<organism evidence="2 3">
    <name type="scientific">Microbispora bryophytorum</name>
    <dbReference type="NCBI Taxonomy" id="1460882"/>
    <lineage>
        <taxon>Bacteria</taxon>
        <taxon>Bacillati</taxon>
        <taxon>Actinomycetota</taxon>
        <taxon>Actinomycetes</taxon>
        <taxon>Streptosporangiales</taxon>
        <taxon>Streptosporangiaceae</taxon>
        <taxon>Microbispora</taxon>
    </lineage>
</organism>
<feature type="transmembrane region" description="Helical" evidence="1">
    <location>
        <begin position="63"/>
        <end position="81"/>
    </location>
</feature>